<evidence type="ECO:0000259" key="2">
    <source>
        <dbReference type="Pfam" id="PF13362"/>
    </source>
</evidence>
<organism evidence="4 5">
    <name type="scientific">Nitrobacter winogradskyi</name>
    <name type="common">Nitrobacter agilis</name>
    <dbReference type="NCBI Taxonomy" id="913"/>
    <lineage>
        <taxon>Bacteria</taxon>
        <taxon>Pseudomonadati</taxon>
        <taxon>Pseudomonadota</taxon>
        <taxon>Alphaproteobacteria</taxon>
        <taxon>Hyphomicrobiales</taxon>
        <taxon>Nitrobacteraceae</taxon>
        <taxon>Nitrobacter</taxon>
    </lineage>
</organism>
<evidence type="ECO:0000313" key="5">
    <source>
        <dbReference type="Proteomes" id="UP000318825"/>
    </source>
</evidence>
<dbReference type="OrthoDB" id="9811157at2"/>
<feature type="domain" description="Toprim" evidence="2">
    <location>
        <begin position="235"/>
        <end position="323"/>
    </location>
</feature>
<feature type="domain" description="DUF7146" evidence="3">
    <location>
        <begin position="123"/>
        <end position="228"/>
    </location>
</feature>
<dbReference type="InterPro" id="IPR055570">
    <property type="entry name" value="DUF7146"/>
</dbReference>
<feature type="region of interest" description="Disordered" evidence="1">
    <location>
        <begin position="100"/>
        <end position="126"/>
    </location>
</feature>
<accession>A0A4Y3WB58</accession>
<feature type="compositionally biased region" description="Low complexity" evidence="1">
    <location>
        <begin position="115"/>
        <end position="125"/>
    </location>
</feature>
<evidence type="ECO:0000256" key="1">
    <source>
        <dbReference type="SAM" id="MobiDB-lite"/>
    </source>
</evidence>
<dbReference type="Pfam" id="PF23639">
    <property type="entry name" value="DUF7146"/>
    <property type="match status" value="1"/>
</dbReference>
<dbReference type="RefSeq" id="WP_141383544.1">
    <property type="nucleotide sequence ID" value="NZ_BJNF01000042.1"/>
</dbReference>
<proteinExistence type="predicted"/>
<dbReference type="InterPro" id="IPR006171">
    <property type="entry name" value="TOPRIM_dom"/>
</dbReference>
<name>A0A4Y3WB58_NITWI</name>
<comment type="caution">
    <text evidence="4">The sequence shown here is derived from an EMBL/GenBank/DDBJ whole genome shotgun (WGS) entry which is preliminary data.</text>
</comment>
<reference evidence="4 5" key="1">
    <citation type="submission" date="2019-06" db="EMBL/GenBank/DDBJ databases">
        <title>Whole genome shotgun sequence of Nitrobacter winogradskyi NBRC 14297.</title>
        <authorList>
            <person name="Hosoyama A."/>
            <person name="Uohara A."/>
            <person name="Ohji S."/>
            <person name="Ichikawa N."/>
        </authorList>
    </citation>
    <scope>NUCLEOTIDE SEQUENCE [LARGE SCALE GENOMIC DNA]</scope>
    <source>
        <strain evidence="4 5">NBRC 14297</strain>
    </source>
</reference>
<evidence type="ECO:0000259" key="3">
    <source>
        <dbReference type="Pfam" id="PF23639"/>
    </source>
</evidence>
<dbReference type="Pfam" id="PF13362">
    <property type="entry name" value="Toprim_3"/>
    <property type="match status" value="1"/>
</dbReference>
<dbReference type="EMBL" id="BJNF01000042">
    <property type="protein sequence ID" value="GEC15845.1"/>
    <property type="molecule type" value="Genomic_DNA"/>
</dbReference>
<sequence length="346" mass="37120">MPRHSASELAIRLGRHAEAVCKQYLSSGHRAGRYWIVGDAKNAPGRSMYVRLTGPASGKGAAGKWTDGATGEYGDLLDVIRASLGLVDFEDVAEEARRFLSLPHPEPENTPTDRAASPAPSGSSEASRRLFAMAQPIGGTLAAIYLNGRAITSLIGVTALRYHPRCYYKPDKHSPTEIWPAMVAAVTDLAGRQTGAHRTWLAPDGSGKAPIETPRRAMGDLLGHGVRFGVAGEVLAAGEGIETVLSPRMVLPHMPMLAALSAAHLAAILFPPELHRLYVLRDRDPAGDGARDSLVARAMSVGIEAISVSPVRGDFNDDLRWRGVDALRAALKEQLRPEDVSWFMTA</sequence>
<gene>
    <name evidence="4" type="ORF">NWI01_17370</name>
</gene>
<dbReference type="Proteomes" id="UP000318825">
    <property type="component" value="Unassembled WGS sequence"/>
</dbReference>
<dbReference type="AlphaFoldDB" id="A0A4Y3WB58"/>
<evidence type="ECO:0000313" key="4">
    <source>
        <dbReference type="EMBL" id="GEC15845.1"/>
    </source>
</evidence>
<protein>
    <submittedName>
        <fullName evidence="4">DNA primase</fullName>
    </submittedName>
</protein>